<evidence type="ECO:0000313" key="4">
    <source>
        <dbReference type="EMBL" id="AQY22000.1"/>
    </source>
</evidence>
<keyword evidence="1" id="KW-0378">Hydrolase</keyword>
<dbReference type="RefSeq" id="WP_052910940.1">
    <property type="nucleotide sequence ID" value="NZ_CP011859.1"/>
</dbReference>
<dbReference type="EMBL" id="CP011859">
    <property type="protein sequence ID" value="AQY22000.1"/>
    <property type="molecule type" value="Genomic_DNA"/>
</dbReference>
<sequence length="157" mass="17991">MKQHIGFIKTIIVGTFLCLFSVFAKAQTSHQYIKSNKNLATELSKKYEIPASVIMAIAFVETGGGSCKNSKQLNNHFGIVGKNHQKATRYKQFSSKEESFDAFCKMLTRKKYYAELKGNNDFALWIKTIANNGYSTQPKEWIRRLTLIYNKFNLTDL</sequence>
<dbReference type="PANTHER" id="PTHR33308:SF9">
    <property type="entry name" value="PEPTIDOGLYCAN HYDROLASE FLGJ"/>
    <property type="match status" value="1"/>
</dbReference>
<organism evidence="4 5">
    <name type="scientific">Riemerella anatipestifer</name>
    <name type="common">Moraxella anatipestifer</name>
    <dbReference type="NCBI Taxonomy" id="34085"/>
    <lineage>
        <taxon>Bacteria</taxon>
        <taxon>Pseudomonadati</taxon>
        <taxon>Bacteroidota</taxon>
        <taxon>Flavobacteriia</taxon>
        <taxon>Flavobacteriales</taxon>
        <taxon>Weeksellaceae</taxon>
        <taxon>Riemerella</taxon>
    </lineage>
</organism>
<dbReference type="SMART" id="SM00047">
    <property type="entry name" value="LYZ2"/>
    <property type="match status" value="1"/>
</dbReference>
<evidence type="ECO:0000256" key="1">
    <source>
        <dbReference type="ARBA" id="ARBA00022801"/>
    </source>
</evidence>
<evidence type="ECO:0000256" key="2">
    <source>
        <dbReference type="SAM" id="SignalP"/>
    </source>
</evidence>
<dbReference type="Gene3D" id="1.10.530.10">
    <property type="match status" value="1"/>
</dbReference>
<gene>
    <name evidence="4" type="ORF">AB406_1051</name>
</gene>
<dbReference type="AlphaFoldDB" id="A0A1S7DS99"/>
<dbReference type="Proteomes" id="UP000189883">
    <property type="component" value="Chromosome"/>
</dbReference>
<evidence type="ECO:0000313" key="5">
    <source>
        <dbReference type="Proteomes" id="UP000189883"/>
    </source>
</evidence>
<reference evidence="4 5" key="1">
    <citation type="submission" date="2015-06" db="EMBL/GenBank/DDBJ databases">
        <title>R. anatipestifer strain HXb2 is the most virulent strain so far, and the genome sequence would help us uncover the pathogenesis.</title>
        <authorList>
            <person name="Hu Q."/>
            <person name="Qi J."/>
            <person name="Bo H."/>
            <person name="Liu G."/>
            <person name="Tao M."/>
            <person name="Ding Y."/>
            <person name="Xue Y."/>
        </authorList>
    </citation>
    <scope>NUCLEOTIDE SEQUENCE [LARGE SCALE GENOMIC DNA]</scope>
    <source>
        <strain evidence="4 5">HXb2</strain>
    </source>
</reference>
<accession>A0A1S7DS99</accession>
<name>A0A1S7DS99_RIEAN</name>
<dbReference type="InterPro" id="IPR002901">
    <property type="entry name" value="MGlyc_endo_b_GlcNAc-like_dom"/>
</dbReference>
<keyword evidence="2" id="KW-0732">Signal</keyword>
<evidence type="ECO:0000259" key="3">
    <source>
        <dbReference type="SMART" id="SM00047"/>
    </source>
</evidence>
<dbReference type="GO" id="GO:0004040">
    <property type="term" value="F:amidase activity"/>
    <property type="evidence" value="ECO:0007669"/>
    <property type="project" value="InterPro"/>
</dbReference>
<dbReference type="PANTHER" id="PTHR33308">
    <property type="entry name" value="PEPTIDOGLYCAN HYDROLASE FLGJ"/>
    <property type="match status" value="1"/>
</dbReference>
<dbReference type="Pfam" id="PF01832">
    <property type="entry name" value="Glucosaminidase"/>
    <property type="match status" value="1"/>
</dbReference>
<dbReference type="InterPro" id="IPR051056">
    <property type="entry name" value="Glycosyl_Hydrolase_73"/>
</dbReference>
<feature type="domain" description="Mannosyl-glycoprotein endo-beta-N-acetylglucosamidase-like" evidence="3">
    <location>
        <begin position="22"/>
        <end position="153"/>
    </location>
</feature>
<proteinExistence type="predicted"/>
<feature type="signal peptide" evidence="2">
    <location>
        <begin position="1"/>
        <end position="26"/>
    </location>
</feature>
<protein>
    <recommendedName>
        <fullName evidence="3">Mannosyl-glycoprotein endo-beta-N-acetylglucosamidase-like domain-containing protein</fullName>
    </recommendedName>
</protein>
<feature type="chain" id="PRO_5010549387" description="Mannosyl-glycoprotein endo-beta-N-acetylglucosamidase-like domain-containing protein" evidence="2">
    <location>
        <begin position="27"/>
        <end position="157"/>
    </location>
</feature>